<dbReference type="AlphaFoldDB" id="A0A3N5CND5"/>
<dbReference type="Proteomes" id="UP000275232">
    <property type="component" value="Unassembled WGS sequence"/>
</dbReference>
<evidence type="ECO:0000313" key="2">
    <source>
        <dbReference type="Proteomes" id="UP000275232"/>
    </source>
</evidence>
<dbReference type="Pfam" id="PF25688">
    <property type="entry name" value="P22_gp7"/>
    <property type="match status" value="1"/>
</dbReference>
<reference evidence="1 2" key="1">
    <citation type="submission" date="2018-11" db="EMBL/GenBank/DDBJ databases">
        <title>Erythrobacter spongiae sp. nov., isolated from a marine sponge.</title>
        <authorList>
            <person name="Zhuang L."/>
            <person name="Luo L."/>
        </authorList>
    </citation>
    <scope>NUCLEOTIDE SEQUENCE [LARGE SCALE GENOMIC DNA]</scope>
    <source>
        <strain evidence="1 2">HN-E23</strain>
    </source>
</reference>
<comment type="caution">
    <text evidence="1">The sequence shown here is derived from an EMBL/GenBank/DDBJ whole genome shotgun (WGS) entry which is preliminary data.</text>
</comment>
<keyword evidence="2" id="KW-1185">Reference proteome</keyword>
<dbReference type="EMBL" id="RPFZ01000001">
    <property type="protein sequence ID" value="RPF70444.1"/>
    <property type="molecule type" value="Genomic_DNA"/>
</dbReference>
<dbReference type="OrthoDB" id="7586188at2"/>
<sequence length="213" mass="21848">MGLFSLIGGIISGNKQAKASKEAARLQYDATQQGIRENARQYDQTRADYQPFRDLGYDALGNFGDLLGLNGGDAQSAEIAALQASPLYQSLFSNGQDAILASASATGGLRGGNTQGALADFGRDTLSSVIQNQLANYGGAIGIGSGATDAVSSFGARAVQDQAALRNQGAAANAQSALVRGGIAGQNWSNIGSFADSIPQMFAGGGFNWGKLF</sequence>
<evidence type="ECO:0008006" key="3">
    <source>
        <dbReference type="Google" id="ProtNLM"/>
    </source>
</evidence>
<evidence type="ECO:0000313" key="1">
    <source>
        <dbReference type="EMBL" id="RPF70444.1"/>
    </source>
</evidence>
<name>A0A3N5CND5_9SPHN</name>
<dbReference type="RefSeq" id="WP_123877918.1">
    <property type="nucleotide sequence ID" value="NZ_RPFZ01000001.1"/>
</dbReference>
<gene>
    <name evidence="1" type="ORF">EG799_01475</name>
</gene>
<dbReference type="InterPro" id="IPR057916">
    <property type="entry name" value="P22_gp7"/>
</dbReference>
<protein>
    <recommendedName>
        <fullName evidence="3">DNA transfer protein</fullName>
    </recommendedName>
</protein>
<organism evidence="1 2">
    <name type="scientific">Aurantiacibacter spongiae</name>
    <dbReference type="NCBI Taxonomy" id="2488860"/>
    <lineage>
        <taxon>Bacteria</taxon>
        <taxon>Pseudomonadati</taxon>
        <taxon>Pseudomonadota</taxon>
        <taxon>Alphaproteobacteria</taxon>
        <taxon>Sphingomonadales</taxon>
        <taxon>Erythrobacteraceae</taxon>
        <taxon>Aurantiacibacter</taxon>
    </lineage>
</organism>
<proteinExistence type="predicted"/>
<accession>A0A3N5CND5</accession>